<dbReference type="GeneTree" id="ENSGT00940000158660"/>
<dbReference type="InterPro" id="IPR000742">
    <property type="entry name" value="EGF"/>
</dbReference>
<keyword evidence="13" id="KW-0325">Glycoprotein</keyword>
<dbReference type="Pfam" id="PF07974">
    <property type="entry name" value="EGF_2"/>
    <property type="match status" value="1"/>
</dbReference>
<gene>
    <name evidence="19" type="primary">HHIP</name>
    <name evidence="19" type="synonym">hhip</name>
</gene>
<keyword evidence="7" id="KW-0479">Metal-binding</keyword>
<dbReference type="Ensembl" id="ENSNFUT00015006520.1">
    <property type="protein sequence ID" value="ENSNFUP00015006187.1"/>
    <property type="gene ID" value="ENSNFUG00015002991.1"/>
</dbReference>
<organism evidence="19 20">
    <name type="scientific">Nothobranchius furzeri</name>
    <name type="common">Turquoise killifish</name>
    <dbReference type="NCBI Taxonomy" id="105023"/>
    <lineage>
        <taxon>Eukaryota</taxon>
        <taxon>Metazoa</taxon>
        <taxon>Chordata</taxon>
        <taxon>Craniata</taxon>
        <taxon>Vertebrata</taxon>
        <taxon>Euteleostomi</taxon>
        <taxon>Actinopterygii</taxon>
        <taxon>Neopterygii</taxon>
        <taxon>Teleostei</taxon>
        <taxon>Neoteleostei</taxon>
        <taxon>Acanthomorphata</taxon>
        <taxon>Ovalentaria</taxon>
        <taxon>Atherinomorphae</taxon>
        <taxon>Cyprinodontiformes</taxon>
        <taxon>Nothobranchiidae</taxon>
        <taxon>Nothobranchius</taxon>
    </lineage>
</organism>
<evidence type="ECO:0000256" key="7">
    <source>
        <dbReference type="ARBA" id="ARBA00022723"/>
    </source>
</evidence>
<evidence type="ECO:0000256" key="3">
    <source>
        <dbReference type="ARBA" id="ARBA00010658"/>
    </source>
</evidence>
<dbReference type="PROSITE" id="PS50026">
    <property type="entry name" value="EGF_3"/>
    <property type="match status" value="1"/>
</dbReference>
<evidence type="ECO:0000256" key="4">
    <source>
        <dbReference type="ARBA" id="ARBA00022475"/>
    </source>
</evidence>
<dbReference type="AlphaFoldDB" id="A0A8C6KHZ0"/>
<feature type="signal peptide" evidence="17">
    <location>
        <begin position="1"/>
        <end position="25"/>
    </location>
</feature>
<dbReference type="PANTHER" id="PTHR19328:SF27">
    <property type="entry name" value="HEDGEHOG-INTERACTING PROTEIN"/>
    <property type="match status" value="1"/>
</dbReference>
<name>A0A8C6KHZ0_NOTFU</name>
<dbReference type="InterPro" id="IPR012938">
    <property type="entry name" value="Glc/Sorbosone_DH"/>
</dbReference>
<keyword evidence="5" id="KW-0964">Secreted</keyword>
<keyword evidence="9" id="KW-0677">Repeat</keyword>
<sequence>MFTFKHLQFVLVLAIAVNVWECGDAKFGERGEISPRRRRCYDGSSPKRLKKRERKVLLDSSSSDVCHRLYPRVSCCPTRRAAYQILHRKDARIFSTNNTECGRILEEIKCARCSPNAQVLFHSLDMDRMPHREPDLPQLCQNFCREFYYTCRGHIPELFQADVDEFCQYYGRKGSGLCFPDFLRRQLVGQDSNYLEDEKTEDISRKHKHNCYCAQEVLSGLRQPVAVAHCGDGSQRLFVLEREGIVRILDHNLELIKEPFLDIHKLVQNGLKSGDERGLLSLAFHPNYKKNGKLYVSYTTNQERWASGPHDHILRVVEYTVSRKNPNQVDTRTVRVLMEVAELHRKHLGGQLLFSPEGLLHIILGDGMITLDDMEEMDGLSDFTGSILRVDVDTEICSSPYSIPRDNPYFNSTNQPPEIFAHGLRDPGRCAVDQLQSDNGSLVILCTDASGKNTSAGRILEITKGKDYEHEPSIYDLQSSGGAPPVGAFIYRGCQSRRLHGSYVFGDKNGNLRILQKSAFGTSSSGELSVDLTFLCVQPHAPKECQRQLQPPELLMTACSRYCKNGLCTPTSKCCCSPGWEGPFCRIAKCEPACRNGGVCVEPNKCMCKSGYSGSQCEKSEQGMPNDQEKDGILDHIIDMTSYLIDLTSYIV</sequence>
<dbReference type="PROSITE" id="PS00022">
    <property type="entry name" value="EGF_1"/>
    <property type="match status" value="1"/>
</dbReference>
<dbReference type="SUPFAM" id="SSF50952">
    <property type="entry name" value="Soluble quinoprotein glucose dehydrogenase"/>
    <property type="match status" value="1"/>
</dbReference>
<dbReference type="GO" id="GO:0005576">
    <property type="term" value="C:extracellular region"/>
    <property type="evidence" value="ECO:0007669"/>
    <property type="project" value="UniProtKB-SubCell"/>
</dbReference>
<evidence type="ECO:0000256" key="17">
    <source>
        <dbReference type="SAM" id="SignalP"/>
    </source>
</evidence>
<keyword evidence="8 17" id="KW-0732">Signal</keyword>
<evidence type="ECO:0000313" key="19">
    <source>
        <dbReference type="Ensembl" id="ENSNFUP00015006187.1"/>
    </source>
</evidence>
<dbReference type="Proteomes" id="UP000694548">
    <property type="component" value="Chromosome sgr02"/>
</dbReference>
<dbReference type="GO" id="GO:0009968">
    <property type="term" value="P:negative regulation of signal transduction"/>
    <property type="evidence" value="ECO:0007669"/>
    <property type="project" value="UniProtKB-ARBA"/>
</dbReference>
<evidence type="ECO:0000256" key="13">
    <source>
        <dbReference type="ARBA" id="ARBA00023180"/>
    </source>
</evidence>
<feature type="disulfide bond" evidence="16">
    <location>
        <begin position="590"/>
        <end position="600"/>
    </location>
</feature>
<evidence type="ECO:0000256" key="1">
    <source>
        <dbReference type="ARBA" id="ARBA00004202"/>
    </source>
</evidence>
<reference evidence="19" key="2">
    <citation type="submission" date="2025-08" db="UniProtKB">
        <authorList>
            <consortium name="Ensembl"/>
        </authorList>
    </citation>
    <scope>IDENTIFICATION</scope>
</reference>
<keyword evidence="4" id="KW-1003">Cell membrane</keyword>
<evidence type="ECO:0000256" key="10">
    <source>
        <dbReference type="ARBA" id="ARBA00022833"/>
    </source>
</evidence>
<proteinExistence type="inferred from homology"/>
<reference evidence="19" key="3">
    <citation type="submission" date="2025-09" db="UniProtKB">
        <authorList>
            <consortium name="Ensembl"/>
        </authorList>
    </citation>
    <scope>IDENTIFICATION</scope>
</reference>
<evidence type="ECO:0000256" key="16">
    <source>
        <dbReference type="PROSITE-ProRule" id="PRU00076"/>
    </source>
</evidence>
<evidence type="ECO:0000256" key="2">
    <source>
        <dbReference type="ARBA" id="ARBA00004613"/>
    </source>
</evidence>
<evidence type="ECO:0000256" key="14">
    <source>
        <dbReference type="ARBA" id="ARBA00064170"/>
    </source>
</evidence>
<dbReference type="InterPro" id="IPR011041">
    <property type="entry name" value="Quinoprot_gluc/sorb_DH_b-prop"/>
</dbReference>
<dbReference type="GO" id="GO:0046872">
    <property type="term" value="F:metal ion binding"/>
    <property type="evidence" value="ECO:0007669"/>
    <property type="project" value="UniProtKB-KW"/>
</dbReference>
<keyword evidence="12 16" id="KW-1015">Disulfide bond</keyword>
<dbReference type="PANTHER" id="PTHR19328">
    <property type="entry name" value="HEDGEHOG-INTERACTING PROTEIN"/>
    <property type="match status" value="1"/>
</dbReference>
<evidence type="ECO:0000313" key="20">
    <source>
        <dbReference type="Proteomes" id="UP000694548"/>
    </source>
</evidence>
<comment type="subunit">
    <text evidence="14">Interacts with all three hedgehog family members, SHH, IHH and DHH.</text>
</comment>
<comment type="similarity">
    <text evidence="3">Belongs to the HHIP family.</text>
</comment>
<dbReference type="SMART" id="SM00181">
    <property type="entry name" value="EGF"/>
    <property type="match status" value="2"/>
</dbReference>
<keyword evidence="11" id="KW-0472">Membrane</keyword>
<feature type="domain" description="EGF-like" evidence="18">
    <location>
        <begin position="586"/>
        <end position="618"/>
    </location>
</feature>
<feature type="chain" id="PRO_5034341923" description="Hedgehog-interacting protein" evidence="17">
    <location>
        <begin position="26"/>
        <end position="652"/>
    </location>
</feature>
<evidence type="ECO:0000256" key="15">
    <source>
        <dbReference type="ARBA" id="ARBA00069123"/>
    </source>
</evidence>
<evidence type="ECO:0000256" key="9">
    <source>
        <dbReference type="ARBA" id="ARBA00022737"/>
    </source>
</evidence>
<keyword evidence="20" id="KW-1185">Reference proteome</keyword>
<protein>
    <recommendedName>
        <fullName evidence="15">Hedgehog-interacting protein</fullName>
    </recommendedName>
</protein>
<dbReference type="FunFam" id="2.10.25.10:FF:000020">
    <property type="entry name" value="Latent-transforming growth factor beta-binding protein 1"/>
    <property type="match status" value="1"/>
</dbReference>
<comment type="subcellular location">
    <subcellularLocation>
        <location evidence="1">Cell membrane</location>
        <topology evidence="1">Peripheral membrane protein</topology>
    </subcellularLocation>
    <subcellularLocation>
        <location evidence="2">Secreted</location>
    </subcellularLocation>
</comment>
<dbReference type="GO" id="GO:0005886">
    <property type="term" value="C:plasma membrane"/>
    <property type="evidence" value="ECO:0007669"/>
    <property type="project" value="UniProtKB-SubCell"/>
</dbReference>
<comment type="caution">
    <text evidence="16">Lacks conserved residue(s) required for the propagation of feature annotation.</text>
</comment>
<evidence type="ECO:0000256" key="11">
    <source>
        <dbReference type="ARBA" id="ARBA00023136"/>
    </source>
</evidence>
<dbReference type="Gene3D" id="2.10.25.10">
    <property type="entry name" value="Laminin"/>
    <property type="match status" value="2"/>
</dbReference>
<evidence type="ECO:0000256" key="5">
    <source>
        <dbReference type="ARBA" id="ARBA00022525"/>
    </source>
</evidence>
<keyword evidence="6 16" id="KW-0245">EGF-like domain</keyword>
<keyword evidence="10" id="KW-0862">Zinc</keyword>
<dbReference type="PROSITE" id="PS01186">
    <property type="entry name" value="EGF_2"/>
    <property type="match status" value="1"/>
</dbReference>
<evidence type="ECO:0000259" key="18">
    <source>
        <dbReference type="PROSITE" id="PS50026"/>
    </source>
</evidence>
<dbReference type="Pfam" id="PF07995">
    <property type="entry name" value="GSDH"/>
    <property type="match status" value="1"/>
</dbReference>
<dbReference type="FunFam" id="2.120.10.30:FF:000026">
    <property type="entry name" value="hedgehog-interacting protein-like isoform X1"/>
    <property type="match status" value="1"/>
</dbReference>
<feature type="disulfide bond" evidence="16">
    <location>
        <begin position="608"/>
        <end position="617"/>
    </location>
</feature>
<reference evidence="19" key="1">
    <citation type="submission" date="2014-08" db="EMBL/GenBank/DDBJ databases">
        <authorList>
            <person name="Senf B."/>
            <person name="Petzold A."/>
            <person name="Downie B.R."/>
            <person name="Koch P."/>
            <person name="Platzer M."/>
        </authorList>
    </citation>
    <scope>NUCLEOTIDE SEQUENCE [LARGE SCALE GENOMIC DNA]</scope>
    <source>
        <strain evidence="19">GRZ</strain>
    </source>
</reference>
<evidence type="ECO:0000256" key="12">
    <source>
        <dbReference type="ARBA" id="ARBA00023157"/>
    </source>
</evidence>
<dbReference type="InterPro" id="IPR011042">
    <property type="entry name" value="6-blade_b-propeller_TolB-like"/>
</dbReference>
<dbReference type="InterPro" id="IPR013111">
    <property type="entry name" value="EGF_extracell"/>
</dbReference>
<accession>A0A8C6KHZ0</accession>
<dbReference type="Gene3D" id="2.120.10.30">
    <property type="entry name" value="TolB, C-terminal domain"/>
    <property type="match status" value="1"/>
</dbReference>
<evidence type="ECO:0000256" key="6">
    <source>
        <dbReference type="ARBA" id="ARBA00022536"/>
    </source>
</evidence>
<evidence type="ECO:0000256" key="8">
    <source>
        <dbReference type="ARBA" id="ARBA00022729"/>
    </source>
</evidence>